<reference evidence="4 5" key="1">
    <citation type="submission" date="2018-08" db="EMBL/GenBank/DDBJ databases">
        <title>Microbacterium lemovicicum sp. nov., a bacterium isolated from a natural uranium-rich soil.</title>
        <authorList>
            <person name="ORTET P."/>
        </authorList>
    </citation>
    <scope>NUCLEOTIDE SEQUENCE [LARGE SCALE GENOMIC DNA]</scope>
    <source>
        <strain evidence="4 5">Viu22</strain>
    </source>
</reference>
<dbReference type="GO" id="GO:0009423">
    <property type="term" value="P:chorismate biosynthetic process"/>
    <property type="evidence" value="ECO:0007669"/>
    <property type="project" value="TreeGrafter"/>
</dbReference>
<dbReference type="SUPFAM" id="SSF53223">
    <property type="entry name" value="Aminoacid dehydrogenase-like, N-terminal domain"/>
    <property type="match status" value="1"/>
</dbReference>
<dbReference type="AlphaFoldDB" id="A0A3Q9J343"/>
<dbReference type="PANTHER" id="PTHR21089:SF1">
    <property type="entry name" value="BIFUNCTIONAL 3-DEHYDROQUINATE DEHYDRATASE_SHIKIMATE DEHYDROGENASE, CHLOROPLASTIC"/>
    <property type="match status" value="1"/>
</dbReference>
<keyword evidence="2" id="KW-0057">Aromatic amino acid biosynthesis</keyword>
<dbReference type="GO" id="GO:0005829">
    <property type="term" value="C:cytosol"/>
    <property type="evidence" value="ECO:0007669"/>
    <property type="project" value="TreeGrafter"/>
</dbReference>
<evidence type="ECO:0000259" key="3">
    <source>
        <dbReference type="Pfam" id="PF08501"/>
    </source>
</evidence>
<organism evidence="4 5">
    <name type="scientific">Microbacterium lemovicicum</name>
    <dbReference type="NCBI Taxonomy" id="1072463"/>
    <lineage>
        <taxon>Bacteria</taxon>
        <taxon>Bacillati</taxon>
        <taxon>Actinomycetota</taxon>
        <taxon>Actinomycetes</taxon>
        <taxon>Micrococcales</taxon>
        <taxon>Microbacteriaceae</taxon>
        <taxon>Microbacterium</taxon>
    </lineage>
</organism>
<evidence type="ECO:0000313" key="5">
    <source>
        <dbReference type="Proteomes" id="UP000276888"/>
    </source>
</evidence>
<dbReference type="EMBL" id="CP031423">
    <property type="protein sequence ID" value="AZS36772.1"/>
    <property type="molecule type" value="Genomic_DNA"/>
</dbReference>
<accession>A0A3Q9J343</accession>
<dbReference type="GO" id="GO:0004764">
    <property type="term" value="F:shikimate 3-dehydrogenase (NADP+) activity"/>
    <property type="evidence" value="ECO:0007669"/>
    <property type="project" value="UniProtKB-EC"/>
</dbReference>
<evidence type="ECO:0000256" key="2">
    <source>
        <dbReference type="ARBA" id="ARBA00023141"/>
    </source>
</evidence>
<name>A0A3Q9J343_9MICO</name>
<dbReference type="GO" id="GO:0019632">
    <property type="term" value="P:shikimate metabolic process"/>
    <property type="evidence" value="ECO:0007669"/>
    <property type="project" value="TreeGrafter"/>
</dbReference>
<dbReference type="Gene3D" id="3.40.50.720">
    <property type="entry name" value="NAD(P)-binding Rossmann-like Domain"/>
    <property type="match status" value="1"/>
</dbReference>
<dbReference type="GO" id="GO:0050661">
    <property type="term" value="F:NADP binding"/>
    <property type="evidence" value="ECO:0007669"/>
    <property type="project" value="TreeGrafter"/>
</dbReference>
<dbReference type="InterPro" id="IPR013708">
    <property type="entry name" value="Shikimate_DH-bd_N"/>
</dbReference>
<dbReference type="PANTHER" id="PTHR21089">
    <property type="entry name" value="SHIKIMATE DEHYDROGENASE"/>
    <property type="match status" value="1"/>
</dbReference>
<evidence type="ECO:0000313" key="4">
    <source>
        <dbReference type="EMBL" id="AZS36772.1"/>
    </source>
</evidence>
<dbReference type="Gene3D" id="3.40.50.10860">
    <property type="entry name" value="Leucine Dehydrogenase, chain A, domain 1"/>
    <property type="match status" value="1"/>
</dbReference>
<dbReference type="Proteomes" id="UP000276888">
    <property type="component" value="Chromosome"/>
</dbReference>
<protein>
    <submittedName>
        <fullName evidence="4">Shikimate dehydrogenase (NADP(+))</fullName>
        <ecNumber evidence="4">1.1.1.25</ecNumber>
    </submittedName>
</protein>
<dbReference type="KEGG" id="mlv:CVS47_01381"/>
<dbReference type="Pfam" id="PF08501">
    <property type="entry name" value="Shikimate_dh_N"/>
    <property type="match status" value="1"/>
</dbReference>
<dbReference type="EC" id="1.1.1.25" evidence="4"/>
<proteinExistence type="predicted"/>
<evidence type="ECO:0000256" key="1">
    <source>
        <dbReference type="ARBA" id="ARBA00004871"/>
    </source>
</evidence>
<keyword evidence="5" id="KW-1185">Reference proteome</keyword>
<dbReference type="SUPFAM" id="SSF51735">
    <property type="entry name" value="NAD(P)-binding Rossmann-fold domains"/>
    <property type="match status" value="1"/>
</dbReference>
<dbReference type="InterPro" id="IPR036291">
    <property type="entry name" value="NAD(P)-bd_dom_sf"/>
</dbReference>
<dbReference type="InterPro" id="IPR046346">
    <property type="entry name" value="Aminoacid_DH-like_N_sf"/>
</dbReference>
<dbReference type="GO" id="GO:0009073">
    <property type="term" value="P:aromatic amino acid family biosynthetic process"/>
    <property type="evidence" value="ECO:0007669"/>
    <property type="project" value="UniProtKB-KW"/>
</dbReference>
<dbReference type="InterPro" id="IPR022893">
    <property type="entry name" value="Shikimate_DH_fam"/>
</dbReference>
<gene>
    <name evidence="4" type="primary">aroE</name>
    <name evidence="4" type="ORF">CVS47_01381</name>
</gene>
<keyword evidence="2" id="KW-0028">Amino-acid biosynthesis</keyword>
<comment type="pathway">
    <text evidence="1">Metabolic intermediate biosynthesis; chorismate biosynthesis; chorismate from D-erythrose 4-phosphate and phosphoenolpyruvate: step 4/7.</text>
</comment>
<sequence length="279" mass="28663">MLTAGDRLAVWGEPIAHSRSPQLHAAAYARLGWRWTYGRRQVAASGFDEALASLDDAWRGLSLTYPLKSVAFAAAATRDRRAELTAAVNTLLLTPGGPHGFNTDVGGIVGALADEGMTAVESARIIGAGATATSALVALAELGAERVEVVARRPEAAAALMTLGEELGVGVTAAPLPQAEAVAVPLTVATLPGDAAMPDAAARTLATSGGLLLDVVYGTWPTALATVWQEGGGRAVPGLGMLLHQAVLQMRVFSTGRTDEPLPDEADVLAVMRRAAVGD</sequence>
<feature type="domain" description="Shikimate dehydrogenase substrate binding N-terminal" evidence="3">
    <location>
        <begin position="10"/>
        <end position="91"/>
    </location>
</feature>
<keyword evidence="4" id="KW-0560">Oxidoreductase</keyword>